<dbReference type="Gene3D" id="1.20.1070.10">
    <property type="entry name" value="Rhodopsin 7-helix transmembrane proteins"/>
    <property type="match status" value="1"/>
</dbReference>
<evidence type="ECO:0000256" key="2">
    <source>
        <dbReference type="ARBA" id="ARBA00023040"/>
    </source>
</evidence>
<feature type="transmembrane region" description="Helical" evidence="6">
    <location>
        <begin position="96"/>
        <end position="119"/>
    </location>
</feature>
<dbReference type="GO" id="GO:0035025">
    <property type="term" value="P:positive regulation of Rho protein signal transduction"/>
    <property type="evidence" value="ECO:0007669"/>
    <property type="project" value="TreeGrafter"/>
</dbReference>
<keyword evidence="6" id="KW-0812">Transmembrane</keyword>
<feature type="transmembrane region" description="Helical" evidence="6">
    <location>
        <begin position="140"/>
        <end position="158"/>
    </location>
</feature>
<evidence type="ECO:0000313" key="8">
    <source>
        <dbReference type="Proteomes" id="UP000646548"/>
    </source>
</evidence>
<dbReference type="SUPFAM" id="SSF81321">
    <property type="entry name" value="Family A G protein-coupled receptor-like"/>
    <property type="match status" value="1"/>
</dbReference>
<dbReference type="Proteomes" id="UP000646548">
    <property type="component" value="Unassembled WGS sequence"/>
</dbReference>
<keyword evidence="5" id="KW-0807">Transducer</keyword>
<keyword evidence="6" id="KW-0472">Membrane</keyword>
<evidence type="ECO:0000256" key="6">
    <source>
        <dbReference type="SAM" id="Phobius"/>
    </source>
</evidence>
<feature type="transmembrane region" description="Helical" evidence="6">
    <location>
        <begin position="217"/>
        <end position="239"/>
    </location>
</feature>
<evidence type="ECO:0000256" key="5">
    <source>
        <dbReference type="ARBA" id="ARBA00023224"/>
    </source>
</evidence>
<feature type="transmembrane region" description="Helical" evidence="6">
    <location>
        <begin position="65"/>
        <end position="90"/>
    </location>
</feature>
<comment type="subcellular location">
    <subcellularLocation>
        <location evidence="1">Membrane</location>
        <topology evidence="1">Multi-pass membrane protein</topology>
    </subcellularLocation>
</comment>
<keyword evidence="4" id="KW-0325">Glycoprotein</keyword>
<dbReference type="GO" id="GO:0007200">
    <property type="term" value="P:phospholipase C-activating G protein-coupled receptor signaling pathway"/>
    <property type="evidence" value="ECO:0007669"/>
    <property type="project" value="TreeGrafter"/>
</dbReference>
<feature type="transmembrane region" description="Helical" evidence="6">
    <location>
        <begin position="251"/>
        <end position="272"/>
    </location>
</feature>
<keyword evidence="3" id="KW-0675">Receptor</keyword>
<evidence type="ECO:0000256" key="3">
    <source>
        <dbReference type="ARBA" id="ARBA00023170"/>
    </source>
</evidence>
<dbReference type="EMBL" id="WKFB01000514">
    <property type="protein sequence ID" value="KAF6720745.1"/>
    <property type="molecule type" value="Genomic_DNA"/>
</dbReference>
<comment type="caution">
    <text evidence="7">The sequence shown here is derived from an EMBL/GenBank/DDBJ whole genome shotgun (WGS) entry which is preliminary data.</text>
</comment>
<accession>A0A834C0Y2</accession>
<reference evidence="7" key="1">
    <citation type="journal article" name="BMC Genomics">
        <title>Long-read sequencing and de novo genome assembly of marine medaka (Oryzias melastigma).</title>
        <authorList>
            <person name="Liang P."/>
            <person name="Saqib H.S.A."/>
            <person name="Ni X."/>
            <person name="Shen Y."/>
        </authorList>
    </citation>
    <scope>NUCLEOTIDE SEQUENCE</scope>
    <source>
        <strain evidence="7">Bigg-433</strain>
    </source>
</reference>
<dbReference type="GO" id="GO:0005886">
    <property type="term" value="C:plasma membrane"/>
    <property type="evidence" value="ECO:0007669"/>
    <property type="project" value="TreeGrafter"/>
</dbReference>
<feature type="transmembrane region" description="Helical" evidence="6">
    <location>
        <begin position="20"/>
        <end position="44"/>
    </location>
</feature>
<dbReference type="GO" id="GO:0070915">
    <property type="term" value="F:lysophosphatidic acid receptor activity"/>
    <property type="evidence" value="ECO:0007669"/>
    <property type="project" value="TreeGrafter"/>
</dbReference>
<sequence length="279" mass="31171">MNSSFVSDQPLSYFCSTSQARFFITVGFAAVKALLLLPLSILVLHLGLQRWRQQRSFNSVSHSDVFTYHLAAMELFWAPGLVCYLCGDHFRNATAAYAGLLAFSVTFYGEFFFHSFTCVDRYLAVVHPIIYLRLKNVAGIRIRNISIASVWLFCLVIMRFETDVSGNNAIVFMLSSLGAFLMVVTFCNFSVLCALIRPGPGEGVIKIDPLKQRAFNTITAISCVLWLWFVALIVTSALSQSPLLSEDVGCILLAVASWFNLPASLVSPLLYLHRTRKVR</sequence>
<name>A0A834C0Y2_ORYME</name>
<keyword evidence="2" id="KW-0297">G-protein coupled receptor</keyword>
<dbReference type="PANTHER" id="PTHR24232">
    <property type="entry name" value="G-PROTEIN COUPLED RECEPTOR"/>
    <property type="match status" value="1"/>
</dbReference>
<dbReference type="AlphaFoldDB" id="A0A834C0Y2"/>
<proteinExistence type="predicted"/>
<evidence type="ECO:0008006" key="9">
    <source>
        <dbReference type="Google" id="ProtNLM"/>
    </source>
</evidence>
<evidence type="ECO:0000313" key="7">
    <source>
        <dbReference type="EMBL" id="KAF6720745.1"/>
    </source>
</evidence>
<gene>
    <name evidence="7" type="ORF">FQA47_022057</name>
</gene>
<organism evidence="7 8">
    <name type="scientific">Oryzias melastigma</name>
    <name type="common">Marine medaka</name>
    <dbReference type="NCBI Taxonomy" id="30732"/>
    <lineage>
        <taxon>Eukaryota</taxon>
        <taxon>Metazoa</taxon>
        <taxon>Chordata</taxon>
        <taxon>Craniata</taxon>
        <taxon>Vertebrata</taxon>
        <taxon>Euteleostomi</taxon>
        <taxon>Actinopterygii</taxon>
        <taxon>Neopterygii</taxon>
        <taxon>Teleostei</taxon>
        <taxon>Neoteleostei</taxon>
        <taxon>Acanthomorphata</taxon>
        <taxon>Ovalentaria</taxon>
        <taxon>Atherinomorphae</taxon>
        <taxon>Beloniformes</taxon>
        <taxon>Adrianichthyidae</taxon>
        <taxon>Oryziinae</taxon>
        <taxon>Oryzias</taxon>
    </lineage>
</organism>
<evidence type="ECO:0000256" key="1">
    <source>
        <dbReference type="ARBA" id="ARBA00004141"/>
    </source>
</evidence>
<protein>
    <recommendedName>
        <fullName evidence="9">G-protein coupled receptors family 1 profile domain-containing protein</fullName>
    </recommendedName>
</protein>
<feature type="transmembrane region" description="Helical" evidence="6">
    <location>
        <begin position="170"/>
        <end position="196"/>
    </location>
</feature>
<evidence type="ECO:0000256" key="4">
    <source>
        <dbReference type="ARBA" id="ARBA00023180"/>
    </source>
</evidence>
<dbReference type="PANTHER" id="PTHR24232:SF41">
    <property type="entry name" value="LYSOPHOSPHATIDIC ACID RECEPTOR 4"/>
    <property type="match status" value="1"/>
</dbReference>
<keyword evidence="6" id="KW-1133">Transmembrane helix</keyword>